<gene>
    <name evidence="1" type="ORF">PFICI_07043</name>
</gene>
<dbReference type="HOGENOM" id="CLU_1195241_0_0_1"/>
<accession>W3XA39</accession>
<dbReference type="OrthoDB" id="4747505at2759"/>
<proteinExistence type="predicted"/>
<dbReference type="KEGG" id="pfy:PFICI_07043"/>
<evidence type="ECO:0000313" key="2">
    <source>
        <dbReference type="Proteomes" id="UP000030651"/>
    </source>
</evidence>
<reference evidence="2" key="1">
    <citation type="journal article" date="2015" name="BMC Genomics">
        <title>Genomic and transcriptomic analysis of the endophytic fungus Pestalotiopsis fici reveals its lifestyle and high potential for synthesis of natural products.</title>
        <authorList>
            <person name="Wang X."/>
            <person name="Zhang X."/>
            <person name="Liu L."/>
            <person name="Xiang M."/>
            <person name="Wang W."/>
            <person name="Sun X."/>
            <person name="Che Y."/>
            <person name="Guo L."/>
            <person name="Liu G."/>
            <person name="Guo L."/>
            <person name="Wang C."/>
            <person name="Yin W.B."/>
            <person name="Stadler M."/>
            <person name="Zhang X."/>
            <person name="Liu X."/>
        </authorList>
    </citation>
    <scope>NUCLEOTIDE SEQUENCE [LARGE SCALE GENOMIC DNA]</scope>
    <source>
        <strain evidence="2">W106-1 / CGMCC3.15140</strain>
    </source>
</reference>
<dbReference type="GeneID" id="19272056"/>
<dbReference type="EMBL" id="KI912112">
    <property type="protein sequence ID" value="ETS82041.1"/>
    <property type="molecule type" value="Genomic_DNA"/>
</dbReference>
<dbReference type="RefSeq" id="XP_007833815.1">
    <property type="nucleotide sequence ID" value="XM_007835624.1"/>
</dbReference>
<dbReference type="InParanoid" id="W3XA39"/>
<organism evidence="1 2">
    <name type="scientific">Pestalotiopsis fici (strain W106-1 / CGMCC3.15140)</name>
    <dbReference type="NCBI Taxonomy" id="1229662"/>
    <lineage>
        <taxon>Eukaryota</taxon>
        <taxon>Fungi</taxon>
        <taxon>Dikarya</taxon>
        <taxon>Ascomycota</taxon>
        <taxon>Pezizomycotina</taxon>
        <taxon>Sordariomycetes</taxon>
        <taxon>Xylariomycetidae</taxon>
        <taxon>Amphisphaeriales</taxon>
        <taxon>Sporocadaceae</taxon>
        <taxon>Pestalotiopsis</taxon>
    </lineage>
</organism>
<keyword evidence="2" id="KW-1185">Reference proteome</keyword>
<sequence length="232" mass="26038">MLSRSSSNASTRSVRAGGKSKSTTAYICKHESMNSRLNSVVSGIPLDMKTKKCPDCQTATPVGAIRLLAVLCKEEVMKDVDAATRRKLAESLFERLADRRRSVLKDDWDEISMLWATLCYLYVPIAELKHVCGTLRSRYGAGMDKLILQTLARAACVQENVWDIFEPKDTPMFSTANHIVADLRKKNGQVERFSQVEDIFIVAKELGGLCDTTVAVYNKVSLRLDRWDNSRK</sequence>
<dbReference type="AlphaFoldDB" id="W3XA39"/>
<dbReference type="Proteomes" id="UP000030651">
    <property type="component" value="Unassembled WGS sequence"/>
</dbReference>
<evidence type="ECO:0000313" key="1">
    <source>
        <dbReference type="EMBL" id="ETS82041.1"/>
    </source>
</evidence>
<protein>
    <submittedName>
        <fullName evidence="1">Uncharacterized protein</fullName>
    </submittedName>
</protein>
<name>W3XA39_PESFW</name>